<dbReference type="Gene3D" id="1.10.150.240">
    <property type="entry name" value="Putative phosphatase, domain 2"/>
    <property type="match status" value="1"/>
</dbReference>
<dbReference type="InterPro" id="IPR041492">
    <property type="entry name" value="HAD_2"/>
</dbReference>
<dbReference type="PANTHER" id="PTHR43434:SF26">
    <property type="entry name" value="PYROPHOSPHATASE PPAX"/>
    <property type="match status" value="1"/>
</dbReference>
<dbReference type="GO" id="GO:0006281">
    <property type="term" value="P:DNA repair"/>
    <property type="evidence" value="ECO:0007669"/>
    <property type="project" value="TreeGrafter"/>
</dbReference>
<name>A0A2P2BR42_9FIRM</name>
<dbReference type="RefSeq" id="WP_166505382.1">
    <property type="nucleotide sequence ID" value="NZ_JAKNTL010000007.1"/>
</dbReference>
<organism evidence="1 2">
    <name type="scientific">Romboutsia hominis</name>
    <dbReference type="NCBI Taxonomy" id="1507512"/>
    <lineage>
        <taxon>Bacteria</taxon>
        <taxon>Bacillati</taxon>
        <taxon>Bacillota</taxon>
        <taxon>Clostridia</taxon>
        <taxon>Peptostreptococcales</taxon>
        <taxon>Peptostreptococcaceae</taxon>
        <taxon>Romboutsia</taxon>
    </lineage>
</organism>
<dbReference type="SFLD" id="SFLDG01129">
    <property type="entry name" value="C1.5:_HAD__Beta-PGM__Phosphata"/>
    <property type="match status" value="1"/>
</dbReference>
<dbReference type="InterPro" id="IPR036412">
    <property type="entry name" value="HAD-like_sf"/>
</dbReference>
<dbReference type="NCBIfam" id="TIGR01549">
    <property type="entry name" value="HAD-SF-IA-v1"/>
    <property type="match status" value="1"/>
</dbReference>
<protein>
    <submittedName>
        <fullName evidence="1">Phosphatase</fullName>
    </submittedName>
</protein>
<dbReference type="InterPro" id="IPR050155">
    <property type="entry name" value="HAD-like_hydrolase_sf"/>
</dbReference>
<keyword evidence="2" id="KW-1185">Reference proteome</keyword>
<dbReference type="InterPro" id="IPR023198">
    <property type="entry name" value="PGP-like_dom2"/>
</dbReference>
<dbReference type="EMBL" id="LN650648">
    <property type="protein sequence ID" value="CEI72835.1"/>
    <property type="molecule type" value="Genomic_DNA"/>
</dbReference>
<dbReference type="SFLD" id="SFLDS00003">
    <property type="entry name" value="Haloacid_Dehalogenase"/>
    <property type="match status" value="1"/>
</dbReference>
<evidence type="ECO:0000313" key="2">
    <source>
        <dbReference type="Proteomes" id="UP000245695"/>
    </source>
</evidence>
<dbReference type="Pfam" id="PF13419">
    <property type="entry name" value="HAD_2"/>
    <property type="match status" value="1"/>
</dbReference>
<dbReference type="KEGG" id="rhom:FRIFI_1300"/>
<dbReference type="PANTHER" id="PTHR43434">
    <property type="entry name" value="PHOSPHOGLYCOLATE PHOSPHATASE"/>
    <property type="match status" value="1"/>
</dbReference>
<proteinExistence type="predicted"/>
<reference evidence="1 2" key="1">
    <citation type="submission" date="2014-09" db="EMBL/GenBank/DDBJ databases">
        <authorList>
            <person name="Hornung B.V."/>
        </authorList>
    </citation>
    <scope>NUCLEOTIDE SEQUENCE [LARGE SCALE GENOMIC DNA]</scope>
    <source>
        <strain evidence="1 2">FRIFI</strain>
    </source>
</reference>
<dbReference type="AlphaFoldDB" id="A0A2P2BR42"/>
<dbReference type="GO" id="GO:0005829">
    <property type="term" value="C:cytosol"/>
    <property type="evidence" value="ECO:0007669"/>
    <property type="project" value="TreeGrafter"/>
</dbReference>
<dbReference type="InterPro" id="IPR023214">
    <property type="entry name" value="HAD_sf"/>
</dbReference>
<dbReference type="PROSITE" id="PS01228">
    <property type="entry name" value="COF_1"/>
    <property type="match status" value="1"/>
</dbReference>
<gene>
    <name evidence="1" type="ORF">FRIFI_1300</name>
</gene>
<sequence length="206" mass="23682">MKKYKNIIFDIDGTILNTANMNIYPLIKLIKEEKEIDMTYESLLFALGLPGKKTLEILGFNNIDKSYEKWVQYVNEYEKKATLYDGIKDIIKHMHSKNIICGIVSSKNKSQYEIDFMPTGLHECMNAIVLEEDTKYHKPHPEPLKKVMEILNINPYDTLYVGDSISDYNCSKNCEVDFALALWGAVDKNINATISLNEPSDILNFI</sequence>
<dbReference type="GO" id="GO:0008967">
    <property type="term" value="F:phosphoglycolate phosphatase activity"/>
    <property type="evidence" value="ECO:0007669"/>
    <property type="project" value="TreeGrafter"/>
</dbReference>
<accession>A0A2P2BR42</accession>
<evidence type="ECO:0000313" key="1">
    <source>
        <dbReference type="EMBL" id="CEI72835.1"/>
    </source>
</evidence>
<dbReference type="Gene3D" id="3.40.50.1000">
    <property type="entry name" value="HAD superfamily/HAD-like"/>
    <property type="match status" value="1"/>
</dbReference>
<dbReference type="Proteomes" id="UP000245695">
    <property type="component" value="Chromosome 1"/>
</dbReference>
<dbReference type="SUPFAM" id="SSF56784">
    <property type="entry name" value="HAD-like"/>
    <property type="match status" value="1"/>
</dbReference>
<dbReference type="InterPro" id="IPR006439">
    <property type="entry name" value="HAD-SF_hydro_IA"/>
</dbReference>